<dbReference type="InterPro" id="IPR036867">
    <property type="entry name" value="R3H_dom_sf"/>
</dbReference>
<feature type="domain" description="R3H" evidence="2">
    <location>
        <begin position="158"/>
        <end position="222"/>
    </location>
</feature>
<reference evidence="3" key="1">
    <citation type="submission" date="2023-10" db="EMBL/GenBank/DDBJ databases">
        <authorList>
            <person name="Chen Y."/>
            <person name="Shah S."/>
            <person name="Dougan E. K."/>
            <person name="Thang M."/>
            <person name="Chan C."/>
        </authorList>
    </citation>
    <scope>NUCLEOTIDE SEQUENCE [LARGE SCALE GENOMIC DNA]</scope>
</reference>
<feature type="compositionally biased region" description="Low complexity" evidence="1">
    <location>
        <begin position="447"/>
        <end position="468"/>
    </location>
</feature>
<evidence type="ECO:0000313" key="3">
    <source>
        <dbReference type="EMBL" id="CAK0795648.1"/>
    </source>
</evidence>
<gene>
    <name evidence="3" type="ORF">PCOR1329_LOCUS5254</name>
</gene>
<dbReference type="InterPro" id="IPR001374">
    <property type="entry name" value="R3H_dom"/>
</dbReference>
<keyword evidence="4" id="KW-1185">Reference proteome</keyword>
<dbReference type="EMBL" id="CAUYUJ010001381">
    <property type="protein sequence ID" value="CAK0795648.1"/>
    <property type="molecule type" value="Genomic_DNA"/>
</dbReference>
<feature type="region of interest" description="Disordered" evidence="1">
    <location>
        <begin position="418"/>
        <end position="487"/>
    </location>
</feature>
<dbReference type="SUPFAM" id="SSF82708">
    <property type="entry name" value="R3H domain"/>
    <property type="match status" value="1"/>
</dbReference>
<evidence type="ECO:0000256" key="1">
    <source>
        <dbReference type="SAM" id="MobiDB-lite"/>
    </source>
</evidence>
<sequence length="597" mass="65731">MSALRVFQEINTSGSNAVSWKEWKAFFKDVGLGVQEKMAEMNRVNIEVRAKMQEDRVLKKVKEQTHKVSKSSKKSVPKDTAQDDGPQRQPQTGVAHEAQEPLPAVWQRFYDELSLLQDDEGKEYASLTDEEVGAVRSACQALGLTMCQKVDGGPVTVYNYSTFAKETRKRLRALKEERFLEFPTELTDVQRGIVHGIAEELGLASYDRGQGEEKSAVVANTKGFAERIRTEFAAIELGGSRLYTEAFSPCQRHIVQAVADSLDLWVRPSQGALEVFSLDDFGKGVRRDLMALTDGAEMAFQPALSEQQRKIVFAIAEDLGLVAVDTGSDDCRQIAVGNMTSFLEEVKAKLQPLKRGQMHAFAKSLTPVQSSVVHMAAAQMGLYSETMLEGDDTWVEVHKLYPGQTAPYRQPPPLQMIDAGSHADAQQPPPAVPDVARSVRRRGSAVGGASAAAAEARSQEPPAGSAPAEEARSVQAAVHAGGCGGEDQEESLMQKAFDTFATGNFQGQKIFLRFPDLKELVSKIPGVTSANTFHKYEKELESAFNDTMQLQIDMDLRCSKGLTFRWFQVFIQAAMRKIGKNALAFLFTLGQKREPKA</sequence>
<evidence type="ECO:0000313" key="4">
    <source>
        <dbReference type="Proteomes" id="UP001189429"/>
    </source>
</evidence>
<protein>
    <recommendedName>
        <fullName evidence="2">R3H domain-containing protein</fullName>
    </recommendedName>
</protein>
<name>A0ABN9PV92_9DINO</name>
<dbReference type="PROSITE" id="PS51061">
    <property type="entry name" value="R3H"/>
    <property type="match status" value="1"/>
</dbReference>
<feature type="compositionally biased region" description="Basic and acidic residues" evidence="1">
    <location>
        <begin position="57"/>
        <end position="66"/>
    </location>
</feature>
<feature type="region of interest" description="Disordered" evidence="1">
    <location>
        <begin position="57"/>
        <end position="98"/>
    </location>
</feature>
<evidence type="ECO:0000259" key="2">
    <source>
        <dbReference type="PROSITE" id="PS51061"/>
    </source>
</evidence>
<organism evidence="3 4">
    <name type="scientific">Prorocentrum cordatum</name>
    <dbReference type="NCBI Taxonomy" id="2364126"/>
    <lineage>
        <taxon>Eukaryota</taxon>
        <taxon>Sar</taxon>
        <taxon>Alveolata</taxon>
        <taxon>Dinophyceae</taxon>
        <taxon>Prorocentrales</taxon>
        <taxon>Prorocentraceae</taxon>
        <taxon>Prorocentrum</taxon>
    </lineage>
</organism>
<proteinExistence type="predicted"/>
<comment type="caution">
    <text evidence="3">The sequence shown here is derived from an EMBL/GenBank/DDBJ whole genome shotgun (WGS) entry which is preliminary data.</text>
</comment>
<dbReference type="Proteomes" id="UP001189429">
    <property type="component" value="Unassembled WGS sequence"/>
</dbReference>
<accession>A0ABN9PV92</accession>
<dbReference type="Gene3D" id="3.30.1370.50">
    <property type="entry name" value="R3H-like domain"/>
    <property type="match status" value="1"/>
</dbReference>